<comment type="caution">
    <text evidence="12">The sequence shown here is derived from an EMBL/GenBank/DDBJ whole genome shotgun (WGS) entry which is preliminary data.</text>
</comment>
<dbReference type="InterPro" id="IPR015421">
    <property type="entry name" value="PyrdxlP-dep_Trfase_major"/>
</dbReference>
<dbReference type="AlphaFoldDB" id="A0A388JLU3"/>
<dbReference type="GO" id="GO:0019346">
    <property type="term" value="P:transsulfuration"/>
    <property type="evidence" value="ECO:0007669"/>
    <property type="project" value="InterPro"/>
</dbReference>
<dbReference type="EMBL" id="BFEA01000001">
    <property type="protein sequence ID" value="GBG58768.1"/>
    <property type="molecule type" value="Genomic_DNA"/>
</dbReference>
<keyword evidence="7" id="KW-0456">Lyase</keyword>
<dbReference type="PROSITE" id="PS00868">
    <property type="entry name" value="CYS_MET_METAB_PP"/>
    <property type="match status" value="1"/>
</dbReference>
<keyword evidence="6" id="KW-0486">Methionine biosynthesis</keyword>
<dbReference type="Gramene" id="GBG58768">
    <property type="protein sequence ID" value="GBG58768"/>
    <property type="gene ID" value="CBR_g168"/>
</dbReference>
<evidence type="ECO:0000256" key="9">
    <source>
        <dbReference type="ARBA" id="ARBA00064715"/>
    </source>
</evidence>
<dbReference type="OrthoDB" id="2545919at2759"/>
<evidence type="ECO:0000256" key="6">
    <source>
        <dbReference type="ARBA" id="ARBA00023167"/>
    </source>
</evidence>
<organism evidence="12 13">
    <name type="scientific">Chara braunii</name>
    <name type="common">Braun's stonewort</name>
    <dbReference type="NCBI Taxonomy" id="69332"/>
    <lineage>
        <taxon>Eukaryota</taxon>
        <taxon>Viridiplantae</taxon>
        <taxon>Streptophyta</taxon>
        <taxon>Charophyceae</taxon>
        <taxon>Charales</taxon>
        <taxon>Characeae</taxon>
        <taxon>Chara</taxon>
    </lineage>
</organism>
<reference evidence="12 13" key="1">
    <citation type="journal article" date="2018" name="Cell">
        <title>The Chara Genome: Secondary Complexity and Implications for Plant Terrestrialization.</title>
        <authorList>
            <person name="Nishiyama T."/>
            <person name="Sakayama H."/>
            <person name="Vries J.D."/>
            <person name="Buschmann H."/>
            <person name="Saint-Marcoux D."/>
            <person name="Ullrich K.K."/>
            <person name="Haas F.B."/>
            <person name="Vanderstraeten L."/>
            <person name="Becker D."/>
            <person name="Lang D."/>
            <person name="Vosolsobe S."/>
            <person name="Rombauts S."/>
            <person name="Wilhelmsson P.K.I."/>
            <person name="Janitza P."/>
            <person name="Kern R."/>
            <person name="Heyl A."/>
            <person name="Rumpler F."/>
            <person name="Villalobos L.I.A.C."/>
            <person name="Clay J.M."/>
            <person name="Skokan R."/>
            <person name="Toyoda A."/>
            <person name="Suzuki Y."/>
            <person name="Kagoshima H."/>
            <person name="Schijlen E."/>
            <person name="Tajeshwar N."/>
            <person name="Catarino B."/>
            <person name="Hetherington A.J."/>
            <person name="Saltykova A."/>
            <person name="Bonnot C."/>
            <person name="Breuninger H."/>
            <person name="Symeonidi A."/>
            <person name="Radhakrishnan G.V."/>
            <person name="Van Nieuwerburgh F."/>
            <person name="Deforce D."/>
            <person name="Chang C."/>
            <person name="Karol K.G."/>
            <person name="Hedrich R."/>
            <person name="Ulvskov P."/>
            <person name="Glockner G."/>
            <person name="Delwiche C.F."/>
            <person name="Petrasek J."/>
            <person name="Van de Peer Y."/>
            <person name="Friml J."/>
            <person name="Beilby M."/>
            <person name="Dolan L."/>
            <person name="Kohara Y."/>
            <person name="Sugano S."/>
            <person name="Fujiyama A."/>
            <person name="Delaux P.-M."/>
            <person name="Quint M."/>
            <person name="TheiBen G."/>
            <person name="Hagemann M."/>
            <person name="Harholt J."/>
            <person name="Dunand C."/>
            <person name="Zachgo S."/>
            <person name="Langdale J."/>
            <person name="Maumus F."/>
            <person name="Straeten D.V.D."/>
            <person name="Gould S.B."/>
            <person name="Rensing S.A."/>
        </authorList>
    </citation>
    <scope>NUCLEOTIDE SEQUENCE [LARGE SCALE GENOMIC DNA]</scope>
    <source>
        <strain evidence="12 13">S276</strain>
    </source>
</reference>
<evidence type="ECO:0000256" key="10">
    <source>
        <dbReference type="PIRSR" id="PIRSR001434-2"/>
    </source>
</evidence>
<comment type="similarity">
    <text evidence="2 11">Belongs to the trans-sulfuration enzymes family.</text>
</comment>
<evidence type="ECO:0000256" key="1">
    <source>
        <dbReference type="ARBA" id="ARBA00001933"/>
    </source>
</evidence>
<dbReference type="GO" id="GO:0005737">
    <property type="term" value="C:cytoplasm"/>
    <property type="evidence" value="ECO:0007669"/>
    <property type="project" value="TreeGrafter"/>
</dbReference>
<dbReference type="Gene3D" id="3.40.640.10">
    <property type="entry name" value="Type I PLP-dependent aspartate aminotransferase-like (Major domain)"/>
    <property type="match status" value="1"/>
</dbReference>
<dbReference type="InterPro" id="IPR054542">
    <property type="entry name" value="Cys_met_metab_PP"/>
</dbReference>
<dbReference type="Proteomes" id="UP000265515">
    <property type="component" value="Unassembled WGS sequence"/>
</dbReference>
<dbReference type="EC" id="4.4.1.13" evidence="3"/>
<dbReference type="InterPro" id="IPR015424">
    <property type="entry name" value="PyrdxlP-dep_Trfase"/>
</dbReference>
<evidence type="ECO:0000256" key="8">
    <source>
        <dbReference type="ARBA" id="ARBA00052283"/>
    </source>
</evidence>
<dbReference type="GO" id="GO:0009086">
    <property type="term" value="P:methionine biosynthetic process"/>
    <property type="evidence" value="ECO:0007669"/>
    <property type="project" value="UniProtKB-KW"/>
</dbReference>
<evidence type="ECO:0000256" key="3">
    <source>
        <dbReference type="ARBA" id="ARBA00012224"/>
    </source>
</evidence>
<evidence type="ECO:0000256" key="7">
    <source>
        <dbReference type="ARBA" id="ARBA00023239"/>
    </source>
</evidence>
<evidence type="ECO:0000256" key="2">
    <source>
        <dbReference type="ARBA" id="ARBA00009077"/>
    </source>
</evidence>
<keyword evidence="5 10" id="KW-0663">Pyridoxal phosphate</keyword>
<dbReference type="SUPFAM" id="SSF53383">
    <property type="entry name" value="PLP-dependent transferases"/>
    <property type="match status" value="1"/>
</dbReference>
<dbReference type="Gene3D" id="3.90.1150.10">
    <property type="entry name" value="Aspartate Aminotransferase, domain 1"/>
    <property type="match status" value="1"/>
</dbReference>
<comment type="cofactor">
    <cofactor evidence="1 11">
        <name>pyridoxal 5'-phosphate</name>
        <dbReference type="ChEBI" id="CHEBI:597326"/>
    </cofactor>
</comment>
<gene>
    <name evidence="12" type="ORF">CBR_g168</name>
</gene>
<dbReference type="PANTHER" id="PTHR11808">
    <property type="entry name" value="TRANS-SULFURATION ENZYME FAMILY MEMBER"/>
    <property type="match status" value="1"/>
</dbReference>
<comment type="catalytic activity">
    <reaction evidence="8">
        <text>L,L-cystathionine + H2O = L-homocysteine + pyruvate + NH4(+)</text>
        <dbReference type="Rhea" id="RHEA:13965"/>
        <dbReference type="ChEBI" id="CHEBI:15361"/>
        <dbReference type="ChEBI" id="CHEBI:15377"/>
        <dbReference type="ChEBI" id="CHEBI:28938"/>
        <dbReference type="ChEBI" id="CHEBI:58161"/>
        <dbReference type="ChEBI" id="CHEBI:58199"/>
    </reaction>
    <physiologicalReaction direction="left-to-right" evidence="8">
        <dbReference type="Rhea" id="RHEA:13966"/>
    </physiologicalReaction>
</comment>
<evidence type="ECO:0000313" key="12">
    <source>
        <dbReference type="EMBL" id="GBG58768.1"/>
    </source>
</evidence>
<keyword evidence="13" id="KW-1185">Reference proteome</keyword>
<dbReference type="PIRSF" id="PIRSF001434">
    <property type="entry name" value="CGS"/>
    <property type="match status" value="1"/>
</dbReference>
<protein>
    <recommendedName>
        <fullName evidence="3">cysteine-S-conjugate beta-lyase</fullName>
        <ecNumber evidence="3">4.4.1.13</ecNumber>
    </recommendedName>
</protein>
<dbReference type="CDD" id="cd00614">
    <property type="entry name" value="CGS_like"/>
    <property type="match status" value="1"/>
</dbReference>
<name>A0A388JLU3_CHABU</name>
<sequence>MAEPGANGVKATGSKYDHHGLAFATRALHFQDENDPYGAKNAPIYLTATFKLPSVTKAGSFLYSRFDNPTRSTLEKHIARLHDADRAFCFSTGMAALTTVMQMVEVGDEIVADDDIYGGTDRLLTSLVTRWGVTVKRANTSNLNEIRAAVTPKTKLVFLEIATNPLLQITDIAAISEIAHRTGALVVVDNSIMSSALSRPLDHGADIVMESLTKFMSGHSDVMGGFLAVRGEQLAKDIHFLQSAEGACLSPFDSFMILRGMQTLSLRVEKAQENAQAIAEWLVKHPLVKKVLYLGLPGFPDRDLHFKQCSGPGSVLCFTTGDVEMSKLVADGTEVFQKTVSFGSVGSLISLPCFMSHAAVPKPVREARGLPDDLVRLGVGIEFVGDLINDLDHSFKLAMAKLGGKEAPKYEPSAPKSFVYKPRFQ</sequence>
<evidence type="ECO:0000313" key="13">
    <source>
        <dbReference type="Proteomes" id="UP000265515"/>
    </source>
</evidence>
<dbReference type="FunFam" id="3.40.640.10:FF:000009">
    <property type="entry name" value="Cystathionine gamma-synthase homolog"/>
    <property type="match status" value="1"/>
</dbReference>
<dbReference type="Pfam" id="PF01053">
    <property type="entry name" value="Cys_Met_Meta_PP"/>
    <property type="match status" value="1"/>
</dbReference>
<dbReference type="InterPro" id="IPR015422">
    <property type="entry name" value="PyrdxlP-dep_Trfase_small"/>
</dbReference>
<dbReference type="GO" id="GO:0047804">
    <property type="term" value="F:cysteine-S-conjugate beta-lyase activity"/>
    <property type="evidence" value="ECO:0007669"/>
    <property type="project" value="UniProtKB-EC"/>
</dbReference>
<evidence type="ECO:0000256" key="4">
    <source>
        <dbReference type="ARBA" id="ARBA00022605"/>
    </source>
</evidence>
<dbReference type="STRING" id="69332.A0A388JLU3"/>
<keyword evidence="4" id="KW-0028">Amino-acid biosynthesis</keyword>
<evidence type="ECO:0000256" key="5">
    <source>
        <dbReference type="ARBA" id="ARBA00022898"/>
    </source>
</evidence>
<comment type="subunit">
    <text evidence="9">Forms homodimers. May form homotetramers from two homodimers.</text>
</comment>
<dbReference type="PANTHER" id="PTHR11808:SF50">
    <property type="entry name" value="CYSTATHIONINE BETA-LYASE"/>
    <property type="match status" value="1"/>
</dbReference>
<dbReference type="InterPro" id="IPR000277">
    <property type="entry name" value="Cys/Met-Metab_PyrdxlP-dep_enz"/>
</dbReference>
<dbReference type="GO" id="GO:0030170">
    <property type="term" value="F:pyridoxal phosphate binding"/>
    <property type="evidence" value="ECO:0007669"/>
    <property type="project" value="InterPro"/>
</dbReference>
<proteinExistence type="inferred from homology"/>
<feature type="modified residue" description="N6-(pyridoxal phosphate)lysine" evidence="10">
    <location>
        <position position="214"/>
    </location>
</feature>
<accession>A0A388JLU3</accession>
<evidence type="ECO:0000256" key="11">
    <source>
        <dbReference type="RuleBase" id="RU362118"/>
    </source>
</evidence>